<proteinExistence type="predicted"/>
<accession>A0A6N7LF51</accession>
<evidence type="ECO:0008006" key="4">
    <source>
        <dbReference type="Google" id="ProtNLM"/>
    </source>
</evidence>
<dbReference type="SUPFAM" id="SSF53850">
    <property type="entry name" value="Periplasmic binding protein-like II"/>
    <property type="match status" value="1"/>
</dbReference>
<evidence type="ECO:0000313" key="2">
    <source>
        <dbReference type="EMBL" id="MQX16511.1"/>
    </source>
</evidence>
<dbReference type="InterPro" id="IPR006059">
    <property type="entry name" value="SBP"/>
</dbReference>
<comment type="caution">
    <text evidence="2">The sequence shown here is derived from an EMBL/GenBank/DDBJ whole genome shotgun (WGS) entry which is preliminary data.</text>
</comment>
<evidence type="ECO:0000313" key="3">
    <source>
        <dbReference type="Proteomes" id="UP000439983"/>
    </source>
</evidence>
<dbReference type="Proteomes" id="UP000439983">
    <property type="component" value="Unassembled WGS sequence"/>
</dbReference>
<keyword evidence="3" id="KW-1185">Reference proteome</keyword>
<reference evidence="2 3" key="1">
    <citation type="journal article" date="2013" name="Genome Biol.">
        <title>Comparative genomics of the core and accessory genomes of 48 Sinorhizobium strains comprising five genospecies.</title>
        <authorList>
            <person name="Sugawara M."/>
            <person name="Epstein B."/>
            <person name="Badgley B.D."/>
            <person name="Unno T."/>
            <person name="Xu L."/>
            <person name="Reese J."/>
            <person name="Gyaneshwar P."/>
            <person name="Denny R."/>
            <person name="Mudge J."/>
            <person name="Bharti A.K."/>
            <person name="Farmer A.D."/>
            <person name="May G.D."/>
            <person name="Woodward J.E."/>
            <person name="Medigue C."/>
            <person name="Vallenet D."/>
            <person name="Lajus A."/>
            <person name="Rouy Z."/>
            <person name="Martinez-Vaz B."/>
            <person name="Tiffin P."/>
            <person name="Young N.D."/>
            <person name="Sadowsky M.J."/>
        </authorList>
    </citation>
    <scope>NUCLEOTIDE SEQUENCE [LARGE SCALE GENOMIC DNA]</scope>
    <source>
        <strain evidence="2 3">USDA4894</strain>
    </source>
</reference>
<dbReference type="Pfam" id="PF13416">
    <property type="entry name" value="SBP_bac_8"/>
    <property type="match status" value="1"/>
</dbReference>
<dbReference type="AlphaFoldDB" id="A0A6N7LF51"/>
<sequence>MVEADIDQAVAAASAQTKAGNVQWDALSSIDAPYMPRLVKEGAIEKIDASAIPGLSSLPKAAVHEYGIGVLNSVVTVSYRSGDNITPLKSVKDFFDPNIKGARAISSNAGEAQFVCALALMSDGVSVDDLSKGIDFKRCLTIVDRERDERPTFPLLTEAAR</sequence>
<protein>
    <recommendedName>
        <fullName evidence="4">Extracellular solute-binding protein</fullName>
    </recommendedName>
</protein>
<dbReference type="EMBL" id="WITC01000062">
    <property type="protein sequence ID" value="MQX16511.1"/>
    <property type="molecule type" value="Genomic_DNA"/>
</dbReference>
<evidence type="ECO:0000256" key="1">
    <source>
        <dbReference type="ARBA" id="ARBA00022764"/>
    </source>
</evidence>
<gene>
    <name evidence="2" type="ORF">GHK62_17530</name>
</gene>
<dbReference type="Gene3D" id="3.40.190.10">
    <property type="entry name" value="Periplasmic binding protein-like II"/>
    <property type="match status" value="2"/>
</dbReference>
<keyword evidence="1" id="KW-0574">Periplasm</keyword>
<dbReference type="OrthoDB" id="9815444at2"/>
<name>A0A6N7LF51_SINTE</name>
<organism evidence="2 3">
    <name type="scientific">Sinorhizobium terangae</name>
    <dbReference type="NCBI Taxonomy" id="110322"/>
    <lineage>
        <taxon>Bacteria</taxon>
        <taxon>Pseudomonadati</taxon>
        <taxon>Pseudomonadota</taxon>
        <taxon>Alphaproteobacteria</taxon>
        <taxon>Hyphomicrobiales</taxon>
        <taxon>Rhizobiaceae</taxon>
        <taxon>Sinorhizobium/Ensifer group</taxon>
        <taxon>Sinorhizobium</taxon>
    </lineage>
</organism>